<dbReference type="OrthoDB" id="9776369at2"/>
<dbReference type="AlphaFoldDB" id="A0A4Y9LH33"/>
<dbReference type="RefSeq" id="WP_135178323.1">
    <property type="nucleotide sequence ID" value="NZ_SPQT01000030.1"/>
</dbReference>
<dbReference type="EMBL" id="SPQT01000030">
    <property type="protein sequence ID" value="TFV41293.1"/>
    <property type="molecule type" value="Genomic_DNA"/>
</dbReference>
<evidence type="ECO:0000313" key="4">
    <source>
        <dbReference type="EMBL" id="TFV41293.1"/>
    </source>
</evidence>
<dbReference type="SUPFAM" id="SSF52540">
    <property type="entry name" value="P-loop containing nucleoside triphosphate hydrolases"/>
    <property type="match status" value="1"/>
</dbReference>
<dbReference type="Proteomes" id="UP000297966">
    <property type="component" value="Unassembled WGS sequence"/>
</dbReference>
<evidence type="ECO:0000256" key="3">
    <source>
        <dbReference type="ARBA" id="ARBA00022970"/>
    </source>
</evidence>
<keyword evidence="2" id="KW-0813">Transport</keyword>
<evidence type="ECO:0000256" key="1">
    <source>
        <dbReference type="ARBA" id="ARBA00005417"/>
    </source>
</evidence>
<evidence type="ECO:0000313" key="5">
    <source>
        <dbReference type="Proteomes" id="UP000297966"/>
    </source>
</evidence>
<protein>
    <recommendedName>
        <fullName evidence="6">Branched-chain amino acid ATP-binding cassette transporter C-terminal domain-containing protein</fullName>
    </recommendedName>
</protein>
<accession>A0A4Y9LH33</accession>
<dbReference type="InterPro" id="IPR027417">
    <property type="entry name" value="P-loop_NTPase"/>
</dbReference>
<proteinExistence type="inferred from homology"/>
<dbReference type="GO" id="GO:0015807">
    <property type="term" value="P:L-amino acid transport"/>
    <property type="evidence" value="ECO:0007669"/>
    <property type="project" value="TreeGrafter"/>
</dbReference>
<dbReference type="PANTHER" id="PTHR43820:SF4">
    <property type="entry name" value="HIGH-AFFINITY BRANCHED-CHAIN AMINO ACID TRANSPORT ATP-BINDING PROTEIN LIVF"/>
    <property type="match status" value="1"/>
</dbReference>
<keyword evidence="3" id="KW-0029">Amino-acid transport</keyword>
<dbReference type="PANTHER" id="PTHR43820">
    <property type="entry name" value="HIGH-AFFINITY BRANCHED-CHAIN AMINO ACID TRANSPORT ATP-BINDING PROTEIN LIVF"/>
    <property type="match status" value="1"/>
</dbReference>
<dbReference type="InterPro" id="IPR052156">
    <property type="entry name" value="BCAA_Transport_ATP-bd_LivF"/>
</dbReference>
<reference evidence="4 5" key="1">
    <citation type="submission" date="2019-03" db="EMBL/GenBank/DDBJ databases">
        <title>Bradyrhizobium diversity isolated from nodules of Chamaecrista fasciculata.</title>
        <authorList>
            <person name="Klepa M.S."/>
            <person name="Urquiaga M.O."/>
            <person name="Hungria M."/>
            <person name="Delamuta J.R."/>
        </authorList>
    </citation>
    <scope>NUCLEOTIDE SEQUENCE [LARGE SCALE GENOMIC DNA]</scope>
    <source>
        <strain evidence="4 5">CNPSo 3448</strain>
    </source>
</reference>
<sequence length="68" mass="7598">MRIGVIEEIAELLSQLSRGHSIILVEQHIELALRIADRAYVLDRGHFVLSGSSAEIRGHPLLPRYLAP</sequence>
<dbReference type="Gene3D" id="3.40.50.300">
    <property type="entry name" value="P-loop containing nucleotide triphosphate hydrolases"/>
    <property type="match status" value="1"/>
</dbReference>
<comment type="similarity">
    <text evidence="1">Belongs to the ABC transporter superfamily.</text>
</comment>
<evidence type="ECO:0000256" key="2">
    <source>
        <dbReference type="ARBA" id="ARBA00022448"/>
    </source>
</evidence>
<gene>
    <name evidence="4" type="ORF">E4K65_37175</name>
</gene>
<comment type="caution">
    <text evidence="4">The sequence shown here is derived from an EMBL/GenBank/DDBJ whole genome shotgun (WGS) entry which is preliminary data.</text>
</comment>
<organism evidence="4 5">
    <name type="scientific">Bradyrhizobium niftali</name>
    <dbReference type="NCBI Taxonomy" id="2560055"/>
    <lineage>
        <taxon>Bacteria</taxon>
        <taxon>Pseudomonadati</taxon>
        <taxon>Pseudomonadota</taxon>
        <taxon>Alphaproteobacteria</taxon>
        <taxon>Hyphomicrobiales</taxon>
        <taxon>Nitrobacteraceae</taxon>
        <taxon>Bradyrhizobium</taxon>
    </lineage>
</organism>
<dbReference type="GO" id="GO:0015658">
    <property type="term" value="F:branched-chain amino acid transmembrane transporter activity"/>
    <property type="evidence" value="ECO:0007669"/>
    <property type="project" value="TreeGrafter"/>
</dbReference>
<evidence type="ECO:0008006" key="6">
    <source>
        <dbReference type="Google" id="ProtNLM"/>
    </source>
</evidence>
<keyword evidence="5" id="KW-1185">Reference proteome</keyword>
<name>A0A4Y9LH33_9BRAD</name>